<evidence type="ECO:0000313" key="2">
    <source>
        <dbReference type="EMBL" id="MBW8685112.1"/>
    </source>
</evidence>
<evidence type="ECO:0000313" key="3">
    <source>
        <dbReference type="Proteomes" id="UP000812961"/>
    </source>
</evidence>
<name>A0ABS7GEL3_9BACT</name>
<dbReference type="EMBL" id="JAICCF010000002">
    <property type="protein sequence ID" value="MBW8685112.1"/>
    <property type="molecule type" value="Genomic_DNA"/>
</dbReference>
<dbReference type="InterPro" id="IPR046661">
    <property type="entry name" value="DUF6770"/>
</dbReference>
<dbReference type="Pfam" id="PF20559">
    <property type="entry name" value="DUF6770"/>
    <property type="match status" value="1"/>
</dbReference>
<protein>
    <submittedName>
        <fullName evidence="2">Uncharacterized protein</fullName>
    </submittedName>
</protein>
<dbReference type="RefSeq" id="WP_220250318.1">
    <property type="nucleotide sequence ID" value="NZ_JAICCF010000002.1"/>
</dbReference>
<organism evidence="2 3">
    <name type="scientific">Chitinophaga rhizophila</name>
    <dbReference type="NCBI Taxonomy" id="2866212"/>
    <lineage>
        <taxon>Bacteria</taxon>
        <taxon>Pseudomonadati</taxon>
        <taxon>Bacteroidota</taxon>
        <taxon>Chitinophagia</taxon>
        <taxon>Chitinophagales</taxon>
        <taxon>Chitinophagaceae</taxon>
        <taxon>Chitinophaga</taxon>
    </lineage>
</organism>
<keyword evidence="1" id="KW-0732">Signal</keyword>
<accession>A0ABS7GEL3</accession>
<feature type="chain" id="PRO_5047488322" evidence="1">
    <location>
        <begin position="21"/>
        <end position="521"/>
    </location>
</feature>
<reference evidence="2 3" key="1">
    <citation type="submission" date="2021-08" db="EMBL/GenBank/DDBJ databases">
        <title>The genome sequence of Chitinophaga sp. B61.</title>
        <authorList>
            <person name="Zhang X."/>
        </authorList>
    </citation>
    <scope>NUCLEOTIDE SEQUENCE [LARGE SCALE GENOMIC DNA]</scope>
    <source>
        <strain evidence="2 3">B61</strain>
    </source>
</reference>
<evidence type="ECO:0000256" key="1">
    <source>
        <dbReference type="SAM" id="SignalP"/>
    </source>
</evidence>
<gene>
    <name evidence="2" type="ORF">K1Y79_12285</name>
</gene>
<dbReference type="Proteomes" id="UP000812961">
    <property type="component" value="Unassembled WGS sequence"/>
</dbReference>
<comment type="caution">
    <text evidence="2">The sequence shown here is derived from an EMBL/GenBank/DDBJ whole genome shotgun (WGS) entry which is preliminary data.</text>
</comment>
<keyword evidence="3" id="KW-1185">Reference proteome</keyword>
<feature type="signal peptide" evidence="1">
    <location>
        <begin position="1"/>
        <end position="20"/>
    </location>
</feature>
<proteinExistence type="predicted"/>
<sequence>MKKKFLLFLFCLFTVLHTHAQTKVIKSVSNGISTSLHSIIQDGSLVGYLTFTELEKASKDSFNYAITILDENLNDIGKMTFREQKLDLRDVAFDEDLLCLAYIKSDVLGNTPHHKISYKRAAKKGYVAFFAQFINLQGEIVKTFEKKADVDIYHALKQLENGIRPLKQDIQLKNIPGKGFACFYGDRTKRPLLTFSTTGEKVMERQVKEKASSYYLHIAGEDIYLLTHKADDEFQTGYTLFGYSGTTNSPTLKLPLRDKKKNAMDILGFGNDPATGRLFISGVVGKSPNWSNNMNRTYDISRGAYKGVYKIDISSAQKGGVNTVYNYWADSAKKTISTEGLFKRANAHIVPRPSFRDYSGNTYFLGSQLAAKKRKVGIIAAMITLPLISPPGILFATGALGYSKINGAMLIQMDTTGNLSYLDRLPMIPSRKTVSPWSNFKDMDNCSFYSLNNPETRVPYLIIKTEKDIVIYNVQDKKVVRKIAKKLGNVTTSIYPAKDGHIIISEYDEKKQSTKLSIEAV</sequence>